<accession>A0AAV2F9P1</accession>
<evidence type="ECO:0000313" key="1">
    <source>
        <dbReference type="EMBL" id="CAL1394405.1"/>
    </source>
</evidence>
<evidence type="ECO:0000313" key="2">
    <source>
        <dbReference type="Proteomes" id="UP001497516"/>
    </source>
</evidence>
<organism evidence="1 2">
    <name type="scientific">Linum trigynum</name>
    <dbReference type="NCBI Taxonomy" id="586398"/>
    <lineage>
        <taxon>Eukaryota</taxon>
        <taxon>Viridiplantae</taxon>
        <taxon>Streptophyta</taxon>
        <taxon>Embryophyta</taxon>
        <taxon>Tracheophyta</taxon>
        <taxon>Spermatophyta</taxon>
        <taxon>Magnoliopsida</taxon>
        <taxon>eudicotyledons</taxon>
        <taxon>Gunneridae</taxon>
        <taxon>Pentapetalae</taxon>
        <taxon>rosids</taxon>
        <taxon>fabids</taxon>
        <taxon>Malpighiales</taxon>
        <taxon>Linaceae</taxon>
        <taxon>Linum</taxon>
    </lineage>
</organism>
<dbReference type="EMBL" id="OZ034819">
    <property type="protein sequence ID" value="CAL1394405.1"/>
    <property type="molecule type" value="Genomic_DNA"/>
</dbReference>
<gene>
    <name evidence="1" type="ORF">LTRI10_LOCUS34910</name>
</gene>
<name>A0AAV2F9P1_9ROSI</name>
<sequence length="81" mass="8850">MKSQSRKEMKYRTLKSPLEHIASIACGRWIVVLVPQGLHEWVVDRVLVQALIVHDVVLAGHDTAAAVPLTIKAGVDVLLAS</sequence>
<proteinExistence type="predicted"/>
<keyword evidence="2" id="KW-1185">Reference proteome</keyword>
<dbReference type="AlphaFoldDB" id="A0AAV2F9P1"/>
<protein>
    <submittedName>
        <fullName evidence="1">Uncharacterized protein</fullName>
    </submittedName>
</protein>
<dbReference type="Proteomes" id="UP001497516">
    <property type="component" value="Chromosome 6"/>
</dbReference>
<reference evidence="1 2" key="1">
    <citation type="submission" date="2024-04" db="EMBL/GenBank/DDBJ databases">
        <authorList>
            <person name="Fracassetti M."/>
        </authorList>
    </citation>
    <scope>NUCLEOTIDE SEQUENCE [LARGE SCALE GENOMIC DNA]</scope>
</reference>